<evidence type="ECO:0000256" key="10">
    <source>
        <dbReference type="ARBA" id="ARBA00023455"/>
    </source>
</evidence>
<keyword evidence="8 12" id="KW-1133">Transmembrane helix</keyword>
<dbReference type="GO" id="GO:0005886">
    <property type="term" value="C:plasma membrane"/>
    <property type="evidence" value="ECO:0007669"/>
    <property type="project" value="UniProtKB-SubCell"/>
</dbReference>
<keyword evidence="16" id="KW-1185">Reference proteome</keyword>
<keyword evidence="7 15" id="KW-0067">ATP-binding</keyword>
<keyword evidence="5 12" id="KW-0812">Transmembrane</keyword>
<evidence type="ECO:0000256" key="9">
    <source>
        <dbReference type="ARBA" id="ARBA00023136"/>
    </source>
</evidence>
<dbReference type="PANTHER" id="PTHR43394">
    <property type="entry name" value="ATP-DEPENDENT PERMEASE MDL1, MITOCHONDRIAL"/>
    <property type="match status" value="1"/>
</dbReference>
<comment type="similarity">
    <text evidence="10">Belongs to the ABC transporter superfamily. Siderophore-Fe(3+) uptake transporter (SIUT) (TC 3.A.1.21) family.</text>
</comment>
<dbReference type="GO" id="GO:0005524">
    <property type="term" value="F:ATP binding"/>
    <property type="evidence" value="ECO:0007669"/>
    <property type="project" value="UniProtKB-KW"/>
</dbReference>
<dbReference type="InterPro" id="IPR003593">
    <property type="entry name" value="AAA+_ATPase"/>
</dbReference>
<evidence type="ECO:0000256" key="8">
    <source>
        <dbReference type="ARBA" id="ARBA00022989"/>
    </source>
</evidence>
<dbReference type="CDD" id="cd18550">
    <property type="entry name" value="ABC_6TM_exporter_like"/>
    <property type="match status" value="1"/>
</dbReference>
<reference evidence="15 16" key="1">
    <citation type="submission" date="2018-08" db="EMBL/GenBank/DDBJ databases">
        <title>Genome Sequence of Clavibacter michiganensis Subspecies type strains, and the Atypical Peach-Colored Strains Isolated from Tomato.</title>
        <authorList>
            <person name="Osdaghi E."/>
            <person name="Portier P."/>
            <person name="Briand M."/>
            <person name="Jacques M.-A."/>
        </authorList>
    </citation>
    <scope>NUCLEOTIDE SEQUENCE [LARGE SCALE GENOMIC DNA]</scope>
    <source>
        <strain evidence="15 16">CFBP 8615</strain>
    </source>
</reference>
<keyword evidence="6" id="KW-0547">Nucleotide-binding</keyword>
<dbReference type="InterPro" id="IPR003439">
    <property type="entry name" value="ABC_transporter-like_ATP-bd"/>
</dbReference>
<keyword evidence="4" id="KW-0997">Cell inner membrane</keyword>
<dbReference type="GO" id="GO:0016887">
    <property type="term" value="F:ATP hydrolysis activity"/>
    <property type="evidence" value="ECO:0007669"/>
    <property type="project" value="InterPro"/>
</dbReference>
<feature type="transmembrane region" description="Helical" evidence="12">
    <location>
        <begin position="96"/>
        <end position="120"/>
    </location>
</feature>
<keyword evidence="3" id="KW-1003">Cell membrane</keyword>
<dbReference type="GO" id="GO:0090374">
    <property type="term" value="P:oligopeptide export from mitochondrion"/>
    <property type="evidence" value="ECO:0007669"/>
    <property type="project" value="TreeGrafter"/>
</dbReference>
<dbReference type="InterPro" id="IPR011527">
    <property type="entry name" value="ABC1_TM_dom"/>
</dbReference>
<evidence type="ECO:0000256" key="12">
    <source>
        <dbReference type="SAM" id="Phobius"/>
    </source>
</evidence>
<keyword evidence="2" id="KW-0813">Transport</keyword>
<proteinExistence type="inferred from homology"/>
<dbReference type="SMART" id="SM00382">
    <property type="entry name" value="AAA"/>
    <property type="match status" value="1"/>
</dbReference>
<dbReference type="PROSITE" id="PS00211">
    <property type="entry name" value="ABC_TRANSPORTER_1"/>
    <property type="match status" value="1"/>
</dbReference>
<evidence type="ECO:0000256" key="11">
    <source>
        <dbReference type="SAM" id="MobiDB-lite"/>
    </source>
</evidence>
<dbReference type="Pfam" id="PF00005">
    <property type="entry name" value="ABC_tran"/>
    <property type="match status" value="1"/>
</dbReference>
<protein>
    <submittedName>
        <fullName evidence="15">ABC transporter ATP-binding protein</fullName>
    </submittedName>
</protein>
<dbReference type="Proteomes" id="UP000266484">
    <property type="component" value="Unassembled WGS sequence"/>
</dbReference>
<feature type="region of interest" description="Disordered" evidence="11">
    <location>
        <begin position="1"/>
        <end position="31"/>
    </location>
</feature>
<evidence type="ECO:0000259" key="14">
    <source>
        <dbReference type="PROSITE" id="PS50929"/>
    </source>
</evidence>
<evidence type="ECO:0000256" key="5">
    <source>
        <dbReference type="ARBA" id="ARBA00022692"/>
    </source>
</evidence>
<evidence type="ECO:0000256" key="3">
    <source>
        <dbReference type="ARBA" id="ARBA00022475"/>
    </source>
</evidence>
<dbReference type="PROSITE" id="PS50929">
    <property type="entry name" value="ABC_TM1F"/>
    <property type="match status" value="1"/>
</dbReference>
<organism evidence="15 16">
    <name type="scientific">Clavibacter lycopersici</name>
    <dbReference type="NCBI Taxonomy" id="2301718"/>
    <lineage>
        <taxon>Bacteria</taxon>
        <taxon>Bacillati</taxon>
        <taxon>Actinomycetota</taxon>
        <taxon>Actinomycetes</taxon>
        <taxon>Micrococcales</taxon>
        <taxon>Microbacteriaceae</taxon>
        <taxon>Clavibacter</taxon>
    </lineage>
</organism>
<dbReference type="AlphaFoldDB" id="A0A399TEX3"/>
<feature type="transmembrane region" description="Helical" evidence="12">
    <location>
        <begin position="285"/>
        <end position="309"/>
    </location>
</feature>
<feature type="compositionally biased region" description="Gly residues" evidence="11">
    <location>
        <begin position="1"/>
        <end position="13"/>
    </location>
</feature>
<feature type="transmembrane region" description="Helical" evidence="12">
    <location>
        <begin position="168"/>
        <end position="190"/>
    </location>
</feature>
<dbReference type="Pfam" id="PF00664">
    <property type="entry name" value="ABC_membrane"/>
    <property type="match status" value="1"/>
</dbReference>
<dbReference type="InterPro" id="IPR039421">
    <property type="entry name" value="Type_1_exporter"/>
</dbReference>
<dbReference type="FunFam" id="3.40.50.300:FF:000221">
    <property type="entry name" value="Multidrug ABC transporter ATP-binding protein"/>
    <property type="match status" value="1"/>
</dbReference>
<evidence type="ECO:0000256" key="4">
    <source>
        <dbReference type="ARBA" id="ARBA00022519"/>
    </source>
</evidence>
<dbReference type="RefSeq" id="WP_119455392.1">
    <property type="nucleotide sequence ID" value="NZ_QWGT01000028.1"/>
</dbReference>
<comment type="caution">
    <text evidence="15">The sequence shown here is derived from an EMBL/GenBank/DDBJ whole genome shotgun (WGS) entry which is preliminary data.</text>
</comment>
<feature type="domain" description="ABC transporter" evidence="13">
    <location>
        <begin position="382"/>
        <end position="620"/>
    </location>
</feature>
<dbReference type="EMBL" id="QWGT01000028">
    <property type="protein sequence ID" value="RIJ52761.1"/>
    <property type="molecule type" value="Genomic_DNA"/>
</dbReference>
<evidence type="ECO:0000259" key="13">
    <source>
        <dbReference type="PROSITE" id="PS50893"/>
    </source>
</evidence>
<dbReference type="Gene3D" id="3.40.50.300">
    <property type="entry name" value="P-loop containing nucleotide triphosphate hydrolases"/>
    <property type="match status" value="1"/>
</dbReference>
<evidence type="ECO:0000256" key="6">
    <source>
        <dbReference type="ARBA" id="ARBA00022741"/>
    </source>
</evidence>
<dbReference type="PANTHER" id="PTHR43394:SF1">
    <property type="entry name" value="ATP-BINDING CASSETTE SUB-FAMILY B MEMBER 10, MITOCHONDRIAL"/>
    <property type="match status" value="1"/>
</dbReference>
<evidence type="ECO:0000256" key="7">
    <source>
        <dbReference type="ARBA" id="ARBA00022840"/>
    </source>
</evidence>
<dbReference type="InterPro" id="IPR017871">
    <property type="entry name" value="ABC_transporter-like_CS"/>
</dbReference>
<accession>A0A399TEX3</accession>
<dbReference type="GO" id="GO:0015421">
    <property type="term" value="F:ABC-type oligopeptide transporter activity"/>
    <property type="evidence" value="ECO:0007669"/>
    <property type="project" value="TreeGrafter"/>
</dbReference>
<dbReference type="PROSITE" id="PS50893">
    <property type="entry name" value="ABC_TRANSPORTER_2"/>
    <property type="match status" value="1"/>
</dbReference>
<dbReference type="SUPFAM" id="SSF90123">
    <property type="entry name" value="ABC transporter transmembrane region"/>
    <property type="match status" value="1"/>
</dbReference>
<name>A0A399TEX3_9MICO</name>
<keyword evidence="9 12" id="KW-0472">Membrane</keyword>
<feature type="transmembrane region" description="Helical" evidence="12">
    <location>
        <begin position="196"/>
        <end position="214"/>
    </location>
</feature>
<dbReference type="InterPro" id="IPR027417">
    <property type="entry name" value="P-loop_NTPase"/>
</dbReference>
<dbReference type="SUPFAM" id="SSF52540">
    <property type="entry name" value="P-loop containing nucleoside triphosphate hydrolases"/>
    <property type="match status" value="1"/>
</dbReference>
<sequence>MGDIAAGGGMRGGGGRRGRVSAADAEAQRRANAEAPRVENLLGRIAELFRPHRRALILTIALVLVGAGLTVVPPLLTQQAFDRGLFPASGGPDIPVLVELVSIMIAIWIAGAGLGVWQTYLTATVGNRVMGSMRVDLFRHLQSMELGFFTRTKTGVIQSRLQNDVGGVAAVLTNTVSSVLGNTVTVIAALVAMLVLNWQLTLVAVVLMPVLVVAQRRVGQVRARIASKTQESLSDMTAITQETLSVSGILLSKSFNRQAAETERYEAENRTQIRLQVSQQMSGQWFFALVQIFLSIIPAIVYVVAGFLITGGVDVTAGTIVAFTTVQARLMWPLIGLMRVALDLQTSGALFARIFEYLDLEPAIRDRHDARPVESGPALGRVAFDDVRFSYPDTRAGERPTLDGMSFEIQPGQFAAFVGPSGAGKTTVSYLIPRFHDVTGGRVLFSGEDVRDLQQESLLENIGIVSQETYLFHATIGENLRYARPDATQEQIEQAARAANIHQTIESFPDGYDTLVGERGYRLSGGEKQRIAIARVLLKDPAVLILDEATSALDAISERVVQQALETASRGRTTIAIAHRLSTVVDADVIFVVVAGRIVERGTHAELLARRGEYARLYSDQRTEAA</sequence>
<evidence type="ECO:0000256" key="2">
    <source>
        <dbReference type="ARBA" id="ARBA00022448"/>
    </source>
</evidence>
<feature type="domain" description="ABC transmembrane type-1" evidence="14">
    <location>
        <begin position="57"/>
        <end position="346"/>
    </location>
</feature>
<dbReference type="InterPro" id="IPR036640">
    <property type="entry name" value="ABC1_TM_sf"/>
</dbReference>
<evidence type="ECO:0000313" key="15">
    <source>
        <dbReference type="EMBL" id="RIJ52761.1"/>
    </source>
</evidence>
<gene>
    <name evidence="15" type="ORF">DZG00_03605</name>
</gene>
<comment type="subcellular location">
    <subcellularLocation>
        <location evidence="1">Cell inner membrane</location>
        <topology evidence="1">Multi-pass membrane protein</topology>
    </subcellularLocation>
</comment>
<feature type="transmembrane region" description="Helical" evidence="12">
    <location>
        <begin position="55"/>
        <end position="76"/>
    </location>
</feature>
<dbReference type="Gene3D" id="1.20.1560.10">
    <property type="entry name" value="ABC transporter type 1, transmembrane domain"/>
    <property type="match status" value="1"/>
</dbReference>
<evidence type="ECO:0000313" key="16">
    <source>
        <dbReference type="Proteomes" id="UP000266484"/>
    </source>
</evidence>
<evidence type="ECO:0000256" key="1">
    <source>
        <dbReference type="ARBA" id="ARBA00004429"/>
    </source>
</evidence>